<proteinExistence type="predicted"/>
<keyword evidence="1" id="KW-0472">Membrane</keyword>
<accession>A0AAX2CP51</accession>
<reference evidence="2 3" key="1">
    <citation type="submission" date="2016-08" db="EMBL/GenBank/DDBJ databases">
        <authorList>
            <person name="Loux V."/>
            <person name="Rue O."/>
        </authorList>
    </citation>
    <scope>NUCLEOTIDE SEQUENCE [LARGE SCALE GENOMIC DNA]</scope>
    <source>
        <strain evidence="2 3">AFSSA_08CEB44bac</strain>
    </source>
</reference>
<sequence>MKKADFAVVAIAWALITLAMYLLKFVFEVDL</sequence>
<protein>
    <submittedName>
        <fullName evidence="2">Uncharacterized protein</fullName>
    </submittedName>
</protein>
<evidence type="ECO:0000256" key="1">
    <source>
        <dbReference type="SAM" id="Phobius"/>
    </source>
</evidence>
<evidence type="ECO:0000313" key="3">
    <source>
        <dbReference type="Proteomes" id="UP000242164"/>
    </source>
</evidence>
<gene>
    <name evidence="2" type="ORF">BCB44BAC_04503</name>
</gene>
<keyword evidence="1" id="KW-1133">Transmembrane helix</keyword>
<dbReference type="EMBL" id="FMIK01000065">
    <property type="protein sequence ID" value="SCM07964.1"/>
    <property type="molecule type" value="Genomic_DNA"/>
</dbReference>
<keyword evidence="1" id="KW-0812">Transmembrane</keyword>
<comment type="caution">
    <text evidence="2">The sequence shown here is derived from an EMBL/GenBank/DDBJ whole genome shotgun (WGS) entry which is preliminary data.</text>
</comment>
<evidence type="ECO:0000313" key="2">
    <source>
        <dbReference type="EMBL" id="SCM07964.1"/>
    </source>
</evidence>
<organism evidence="2 3">
    <name type="scientific">Bacillus cytotoxicus</name>
    <dbReference type="NCBI Taxonomy" id="580165"/>
    <lineage>
        <taxon>Bacteria</taxon>
        <taxon>Bacillati</taxon>
        <taxon>Bacillota</taxon>
        <taxon>Bacilli</taxon>
        <taxon>Bacillales</taxon>
        <taxon>Bacillaceae</taxon>
        <taxon>Bacillus</taxon>
        <taxon>Bacillus cereus group</taxon>
    </lineage>
</organism>
<dbReference type="Proteomes" id="UP000242164">
    <property type="component" value="Unassembled WGS sequence"/>
</dbReference>
<dbReference type="AlphaFoldDB" id="A0AAX2CP51"/>
<feature type="transmembrane region" description="Helical" evidence="1">
    <location>
        <begin position="6"/>
        <end position="27"/>
    </location>
</feature>
<name>A0AAX2CP51_9BACI</name>